<accession>A0A1L7WB36</accession>
<evidence type="ECO:0000313" key="3">
    <source>
        <dbReference type="Proteomes" id="UP000183971"/>
    </source>
</evidence>
<evidence type="ECO:0000259" key="1">
    <source>
        <dbReference type="Pfam" id="PF05199"/>
    </source>
</evidence>
<dbReference type="RefSeq" id="XP_031090334.1">
    <property type="nucleotide sequence ID" value="XM_031225146.1"/>
</dbReference>
<reference evidence="3" key="1">
    <citation type="journal article" date="2016" name="Genome Biol. Evol.">
        <title>Comparative 'omics' of the Fusarium fujikuroi species complex highlights differences in genetic potential and metabolite synthesis.</title>
        <authorList>
            <person name="Niehaus E.-M."/>
            <person name="Muensterkoetter M."/>
            <person name="Proctor R.H."/>
            <person name="Brown D.W."/>
            <person name="Sharon A."/>
            <person name="Idan Y."/>
            <person name="Oren-Young L."/>
            <person name="Sieber C.M."/>
            <person name="Novak O."/>
            <person name="Pencik A."/>
            <person name="Tarkowska D."/>
            <person name="Hromadova K."/>
            <person name="Freeman S."/>
            <person name="Maymon M."/>
            <person name="Elazar M."/>
            <person name="Youssef S.A."/>
            <person name="El-Shabrawy E.S.M."/>
            <person name="Shalaby A.B.A."/>
            <person name="Houterman P."/>
            <person name="Brock N.L."/>
            <person name="Burkhardt I."/>
            <person name="Tsavkelova E.A."/>
            <person name="Dickschat J.S."/>
            <person name="Galuszka P."/>
            <person name="Gueldener U."/>
            <person name="Tudzynski B."/>
        </authorList>
    </citation>
    <scope>NUCLEOTIDE SEQUENCE [LARGE SCALE GENOMIC DNA]</scope>
    <source>
        <strain evidence="3">ET1</strain>
    </source>
</reference>
<organism evidence="2 3">
    <name type="scientific">Fusarium proliferatum (strain ET1)</name>
    <name type="common">Orchid endophyte fungus</name>
    <dbReference type="NCBI Taxonomy" id="1227346"/>
    <lineage>
        <taxon>Eukaryota</taxon>
        <taxon>Fungi</taxon>
        <taxon>Dikarya</taxon>
        <taxon>Ascomycota</taxon>
        <taxon>Pezizomycotina</taxon>
        <taxon>Sordariomycetes</taxon>
        <taxon>Hypocreomycetidae</taxon>
        <taxon>Hypocreales</taxon>
        <taxon>Nectriaceae</taxon>
        <taxon>Fusarium</taxon>
        <taxon>Fusarium fujikuroi species complex</taxon>
    </lineage>
</organism>
<proteinExistence type="predicted"/>
<dbReference type="VEuPathDB" id="FungiDB:FPRO_16045"/>
<dbReference type="InterPro" id="IPR007867">
    <property type="entry name" value="GMC_OxRtase_C"/>
</dbReference>
<gene>
    <name evidence="2" type="ORF">FPRO_16045</name>
</gene>
<dbReference type="SUPFAM" id="SSF51905">
    <property type="entry name" value="FAD/NAD(P)-binding domain"/>
    <property type="match status" value="1"/>
</dbReference>
<dbReference type="InterPro" id="IPR053208">
    <property type="entry name" value="GMC_Oxidoreductase_CD"/>
</dbReference>
<dbReference type="InterPro" id="IPR036188">
    <property type="entry name" value="FAD/NAD-bd_sf"/>
</dbReference>
<dbReference type="GeneID" id="42060900"/>
<dbReference type="GO" id="GO:0016614">
    <property type="term" value="F:oxidoreductase activity, acting on CH-OH group of donors"/>
    <property type="evidence" value="ECO:0007669"/>
    <property type="project" value="InterPro"/>
</dbReference>
<keyword evidence="3" id="KW-1185">Reference proteome</keyword>
<protein>
    <recommendedName>
        <fullName evidence="1">Glucose-methanol-choline oxidoreductase C-terminal domain-containing protein</fullName>
    </recommendedName>
</protein>
<name>A0A1L7WB36_FUSPR</name>
<dbReference type="Proteomes" id="UP000183971">
    <property type="component" value="Unassembled WGS sequence"/>
</dbReference>
<dbReference type="PANTHER" id="PTHR47190">
    <property type="entry name" value="DEHYDROGENASE, PUTATIVE-RELATED"/>
    <property type="match status" value="1"/>
</dbReference>
<sequence length="83" mass="8745">MGTDGRKEGSAVVDTNVKVYGMDNLFVADVGIHPDLATGDVEAIVTVAAEVTVAKILACQTTFPKSSTIRDILYITVTVKSCI</sequence>
<dbReference type="EMBL" id="FJOF01000019">
    <property type="protein sequence ID" value="CZR49837.1"/>
    <property type="molecule type" value="Genomic_DNA"/>
</dbReference>
<dbReference type="Gene3D" id="3.50.50.60">
    <property type="entry name" value="FAD/NAD(P)-binding domain"/>
    <property type="match status" value="1"/>
</dbReference>
<comment type="caution">
    <text evidence="2">The sequence shown here is derived from an EMBL/GenBank/DDBJ whole genome shotgun (WGS) entry which is preliminary data.</text>
</comment>
<dbReference type="PANTHER" id="PTHR47190:SF4">
    <property type="entry name" value="DEHYDROGENASE, PUTATIVE-RELATED"/>
    <property type="match status" value="1"/>
</dbReference>
<feature type="domain" description="Glucose-methanol-choline oxidoreductase C-terminal" evidence="1">
    <location>
        <begin position="1"/>
        <end position="48"/>
    </location>
</feature>
<evidence type="ECO:0000313" key="2">
    <source>
        <dbReference type="EMBL" id="CZR49837.1"/>
    </source>
</evidence>
<dbReference type="AlphaFoldDB" id="A0A1L7WB36"/>
<dbReference type="Pfam" id="PF05199">
    <property type="entry name" value="GMC_oxred_C"/>
    <property type="match status" value="1"/>
</dbReference>